<dbReference type="EMBL" id="JADIKK010000008">
    <property type="protein sequence ID" value="MFK2879623.1"/>
    <property type="molecule type" value="Genomic_DNA"/>
</dbReference>
<evidence type="ECO:0000256" key="1">
    <source>
        <dbReference type="SAM" id="Phobius"/>
    </source>
</evidence>
<dbReference type="EMBL" id="JADIKK010000008">
    <property type="protein sequence ID" value="MFK2876057.1"/>
    <property type="molecule type" value="Genomic_DNA"/>
</dbReference>
<dbReference type="Proteomes" id="UP001620339">
    <property type="component" value="Unassembled WGS sequence"/>
</dbReference>
<accession>A0ABW8J079</accession>
<sequence length="196" mass="22124">MANDALIALISMGMLAVAFLGWRSSLSERENAELFKTTGELKSPRYRVVLFLALGLLSSVISMATFHHGRGGVTWPMALIGLAGSVFVWIRSFFGLRLEQNDIRFGWRCGQVVAYTDVLELERRSDSREAHLVLVLRSGVRRRIGSSFPCEWLLIDELQKRTGCTVTYWLGNRTTAKPEWLALQSNYEKAKPGTRK</sequence>
<keyword evidence="5" id="KW-1185">Reference proteome</keyword>
<feature type="transmembrane region" description="Helical" evidence="1">
    <location>
        <begin position="73"/>
        <end position="94"/>
    </location>
</feature>
<dbReference type="RefSeq" id="WP_404611597.1">
    <property type="nucleotide sequence ID" value="NZ_JADIKK010000007.1"/>
</dbReference>
<evidence type="ECO:0000313" key="2">
    <source>
        <dbReference type="EMBL" id="MFK2875604.1"/>
    </source>
</evidence>
<organism evidence="2 5">
    <name type="scientific">Rhodanobacter hydrolyticus</name>
    <dbReference type="NCBI Taxonomy" id="2250595"/>
    <lineage>
        <taxon>Bacteria</taxon>
        <taxon>Pseudomonadati</taxon>
        <taxon>Pseudomonadota</taxon>
        <taxon>Gammaproteobacteria</taxon>
        <taxon>Lysobacterales</taxon>
        <taxon>Rhodanobacteraceae</taxon>
        <taxon>Rhodanobacter</taxon>
    </lineage>
</organism>
<feature type="transmembrane region" description="Helical" evidence="1">
    <location>
        <begin position="6"/>
        <end position="25"/>
    </location>
</feature>
<gene>
    <name evidence="2" type="ORF">ISP25_00710</name>
    <name evidence="3" type="ORF">ISP25_03070</name>
    <name evidence="4" type="ORF">ISP25_21330</name>
</gene>
<feature type="transmembrane region" description="Helical" evidence="1">
    <location>
        <begin position="46"/>
        <end position="67"/>
    </location>
</feature>
<dbReference type="EMBL" id="JADIKK010000007">
    <property type="protein sequence ID" value="MFK2875604.1"/>
    <property type="molecule type" value="Genomic_DNA"/>
</dbReference>
<keyword evidence="1" id="KW-0812">Transmembrane</keyword>
<reference evidence="2 5" key="1">
    <citation type="submission" date="2020-10" db="EMBL/GenBank/DDBJ databases">
        <title>Phylogeny of dyella-like bacteria.</title>
        <authorList>
            <person name="Fu J."/>
        </authorList>
    </citation>
    <scope>NUCLEOTIDE SEQUENCE [LARGE SCALE GENOMIC DNA]</scope>
    <source>
        <strain evidence="2 5">KACC 19113</strain>
    </source>
</reference>
<evidence type="ECO:0000313" key="4">
    <source>
        <dbReference type="EMBL" id="MFK2879623.1"/>
    </source>
</evidence>
<proteinExistence type="predicted"/>
<keyword evidence="1" id="KW-1133">Transmembrane helix</keyword>
<comment type="caution">
    <text evidence="2">The sequence shown here is derived from an EMBL/GenBank/DDBJ whole genome shotgun (WGS) entry which is preliminary data.</text>
</comment>
<evidence type="ECO:0000313" key="5">
    <source>
        <dbReference type="Proteomes" id="UP001620339"/>
    </source>
</evidence>
<protein>
    <submittedName>
        <fullName evidence="2">Uncharacterized protein</fullName>
    </submittedName>
</protein>
<keyword evidence="1" id="KW-0472">Membrane</keyword>
<evidence type="ECO:0000313" key="3">
    <source>
        <dbReference type="EMBL" id="MFK2876057.1"/>
    </source>
</evidence>
<name>A0ABW8J079_9GAMM</name>